<comment type="similarity">
    <text evidence="1">Belongs to the glycosyl hydrolase 2 family.</text>
</comment>
<dbReference type="Gene3D" id="2.60.120.260">
    <property type="entry name" value="Galactose-binding domain-like"/>
    <property type="match status" value="1"/>
</dbReference>
<dbReference type="PANTHER" id="PTHR42732">
    <property type="entry name" value="BETA-GALACTOSIDASE"/>
    <property type="match status" value="1"/>
</dbReference>
<evidence type="ECO:0000256" key="3">
    <source>
        <dbReference type="ARBA" id="ARBA00023295"/>
    </source>
</evidence>
<dbReference type="InterPro" id="IPR006102">
    <property type="entry name" value="Ig-like_GH2"/>
</dbReference>
<dbReference type="AlphaFoldDB" id="A0A7J4XJE3"/>
<dbReference type="InterPro" id="IPR006104">
    <property type="entry name" value="Glyco_hydro_2_N"/>
</dbReference>
<gene>
    <name evidence="8" type="ORF">F3F73_09550</name>
</gene>
<name>A0A7J4XJE3_9BACE</name>
<dbReference type="Pfam" id="PF02836">
    <property type="entry name" value="Glyco_hydro_2_C"/>
    <property type="match status" value="1"/>
</dbReference>
<evidence type="ECO:0000313" key="9">
    <source>
        <dbReference type="Proteomes" id="UP000422221"/>
    </source>
</evidence>
<evidence type="ECO:0000259" key="7">
    <source>
        <dbReference type="Pfam" id="PF02837"/>
    </source>
</evidence>
<dbReference type="GO" id="GO:0004553">
    <property type="term" value="F:hydrolase activity, hydrolyzing O-glycosyl compounds"/>
    <property type="evidence" value="ECO:0007669"/>
    <property type="project" value="InterPro"/>
</dbReference>
<proteinExistence type="inferred from homology"/>
<dbReference type="SUPFAM" id="SSF49303">
    <property type="entry name" value="beta-Galactosidase/glucuronidase domain"/>
    <property type="match status" value="1"/>
</dbReference>
<keyword evidence="4" id="KW-0732">Signal</keyword>
<dbReference type="InterPro" id="IPR013783">
    <property type="entry name" value="Ig-like_fold"/>
</dbReference>
<reference evidence="8 9" key="1">
    <citation type="journal article" date="2019" name="Nat. Med.">
        <title>A library of human gut bacterial isolates paired with longitudinal multiomics data enables mechanistic microbiome research.</title>
        <authorList>
            <person name="Poyet M."/>
            <person name="Groussin M."/>
            <person name="Gibbons S.M."/>
            <person name="Avila-Pacheco J."/>
            <person name="Jiang X."/>
            <person name="Kearney S.M."/>
            <person name="Perrotta A.R."/>
            <person name="Berdy B."/>
            <person name="Zhao S."/>
            <person name="Lieberman T.D."/>
            <person name="Swanson P.K."/>
            <person name="Smith M."/>
            <person name="Roesemann S."/>
            <person name="Alexander J.E."/>
            <person name="Rich S.A."/>
            <person name="Livny J."/>
            <person name="Vlamakis H."/>
            <person name="Clish C."/>
            <person name="Bullock K."/>
            <person name="Deik A."/>
            <person name="Scott J."/>
            <person name="Pierce K.A."/>
            <person name="Xavier R.J."/>
            <person name="Alm E.J."/>
        </authorList>
    </citation>
    <scope>NUCLEOTIDE SEQUENCE [LARGE SCALE GENOMIC DNA]</scope>
    <source>
        <strain evidence="8 9">BIOML-A10</strain>
    </source>
</reference>
<protein>
    <submittedName>
        <fullName evidence="8">Beta-glucuronidase</fullName>
    </submittedName>
</protein>
<dbReference type="SUPFAM" id="SSF49785">
    <property type="entry name" value="Galactose-binding domain-like"/>
    <property type="match status" value="1"/>
</dbReference>
<dbReference type="Gene3D" id="3.20.20.80">
    <property type="entry name" value="Glycosidases"/>
    <property type="match status" value="1"/>
</dbReference>
<dbReference type="Gene3D" id="2.60.40.10">
    <property type="entry name" value="Immunoglobulins"/>
    <property type="match status" value="1"/>
</dbReference>
<dbReference type="Pfam" id="PF00703">
    <property type="entry name" value="Glyco_hydro_2"/>
    <property type="match status" value="1"/>
</dbReference>
<dbReference type="InterPro" id="IPR051913">
    <property type="entry name" value="GH2_Domain-Containing"/>
</dbReference>
<keyword evidence="2" id="KW-0378">Hydrolase</keyword>
<dbReference type="InterPro" id="IPR008979">
    <property type="entry name" value="Galactose-bd-like_sf"/>
</dbReference>
<feature type="domain" description="Glycoside hydrolase family 2 immunoglobulin-like beta-sandwich" evidence="5">
    <location>
        <begin position="208"/>
        <end position="298"/>
    </location>
</feature>
<dbReference type="InterPro" id="IPR017853">
    <property type="entry name" value="GH"/>
</dbReference>
<accession>A0A7J4XJE3</accession>
<dbReference type="RefSeq" id="WP_129648110.1">
    <property type="nucleotide sequence ID" value="NZ_CP081899.1"/>
</dbReference>
<evidence type="ECO:0000259" key="6">
    <source>
        <dbReference type="Pfam" id="PF02836"/>
    </source>
</evidence>
<dbReference type="Proteomes" id="UP000422221">
    <property type="component" value="Unassembled WGS sequence"/>
</dbReference>
<feature type="domain" description="Glycoside hydrolase family 2 catalytic" evidence="6">
    <location>
        <begin position="336"/>
        <end position="469"/>
    </location>
</feature>
<comment type="caution">
    <text evidence="8">The sequence shown here is derived from an EMBL/GenBank/DDBJ whole genome shotgun (WGS) entry which is preliminary data.</text>
</comment>
<evidence type="ECO:0000256" key="2">
    <source>
        <dbReference type="ARBA" id="ARBA00022801"/>
    </source>
</evidence>
<dbReference type="InterPro" id="IPR006103">
    <property type="entry name" value="Glyco_hydro_2_cat"/>
</dbReference>
<keyword evidence="3" id="KW-0326">Glycosidase</keyword>
<evidence type="ECO:0000259" key="5">
    <source>
        <dbReference type="Pfam" id="PF00703"/>
    </source>
</evidence>
<dbReference type="SUPFAM" id="SSF51445">
    <property type="entry name" value="(Trans)glycosidases"/>
    <property type="match status" value="1"/>
</dbReference>
<sequence>MNKLLAVALLLLINISNGFSESTPRPEYPRPQFERSEWINLNGTWTFQFDFGNSGKDRQLQSAEKFSKNITVPFCPESKLSGVEYTDFINQMWYQRKISIPTDWKGKKILLHFGAVDYQAEVFIDGQFIGRHIGGSSSFCMDLTRFAKAGNTHNLIVYVKDEQRSGLQTIGKQCNNFYSGGCSYTRVTGIWQTVWLEAVAPAGLKTAVIRPDIDQQQFVIEPEFYNESDGTLEVTLLDGQKTIGRKSVKCANSSTVILPVKKPKLWTPETPHLYDIIYRIKDTQGHLIDEVKSYAGMRKVHTANGLFYLNNEPYYQRLVLDQGYYPEGIWTAPTDEALKHDIELGKESGFNGARLHQKIFEERYYYWADKLGYITWGESPSWGSDVNNELAVRNFISEWSETVIRDRNHPSLVTWTPFNETWGGGPDTYVRLIQDIYHITKAIDPTRPINDASGDNHVLTDIWSVHNYTQEKDRLIDELKITEGQEPYRNSRDKKYLAVYEGQPYMLDEFGGIPWMAATDRNNSWGYGGMPKDEEAFYQRLEGQIDALIASKHVCGFCYTQLTDVEQEKNGVYYYDRRPKLDMKRIKAIFEKIPSRPAK</sequence>
<feature type="chain" id="PRO_5029454433" evidence="4">
    <location>
        <begin position="21"/>
        <end position="599"/>
    </location>
</feature>
<dbReference type="Pfam" id="PF02837">
    <property type="entry name" value="Glyco_hydro_2_N"/>
    <property type="match status" value="1"/>
</dbReference>
<dbReference type="PANTHER" id="PTHR42732:SF3">
    <property type="entry name" value="HYDROLASE"/>
    <property type="match status" value="1"/>
</dbReference>
<feature type="domain" description="Glycosyl hydrolases family 2 sugar binding" evidence="7">
    <location>
        <begin position="41"/>
        <end position="162"/>
    </location>
</feature>
<dbReference type="EMBL" id="VWMK01000008">
    <property type="protein sequence ID" value="KAA3765795.1"/>
    <property type="molecule type" value="Genomic_DNA"/>
</dbReference>
<evidence type="ECO:0000313" key="8">
    <source>
        <dbReference type="EMBL" id="KAA3765795.1"/>
    </source>
</evidence>
<feature type="signal peptide" evidence="4">
    <location>
        <begin position="1"/>
        <end position="20"/>
    </location>
</feature>
<dbReference type="InterPro" id="IPR036156">
    <property type="entry name" value="Beta-gal/glucu_dom_sf"/>
</dbReference>
<organism evidence="8 9">
    <name type="scientific">Bacteroides salyersiae</name>
    <dbReference type="NCBI Taxonomy" id="291644"/>
    <lineage>
        <taxon>Bacteria</taxon>
        <taxon>Pseudomonadati</taxon>
        <taxon>Bacteroidota</taxon>
        <taxon>Bacteroidia</taxon>
        <taxon>Bacteroidales</taxon>
        <taxon>Bacteroidaceae</taxon>
        <taxon>Bacteroides</taxon>
    </lineage>
</organism>
<evidence type="ECO:0000256" key="4">
    <source>
        <dbReference type="SAM" id="SignalP"/>
    </source>
</evidence>
<dbReference type="GO" id="GO:0005975">
    <property type="term" value="P:carbohydrate metabolic process"/>
    <property type="evidence" value="ECO:0007669"/>
    <property type="project" value="InterPro"/>
</dbReference>
<evidence type="ECO:0000256" key="1">
    <source>
        <dbReference type="ARBA" id="ARBA00007401"/>
    </source>
</evidence>